<dbReference type="Proteomes" id="UP001652700">
    <property type="component" value="Unplaced"/>
</dbReference>
<dbReference type="PROSITE" id="PS00086">
    <property type="entry name" value="CYTOCHROME_P450"/>
    <property type="match status" value="1"/>
</dbReference>
<evidence type="ECO:0000256" key="4">
    <source>
        <dbReference type="ARBA" id="ARBA00010617"/>
    </source>
</evidence>
<keyword evidence="14" id="KW-1133">Transmembrane helix</keyword>
<evidence type="ECO:0000256" key="12">
    <source>
        <dbReference type="ARBA" id="ARBA00023136"/>
    </source>
</evidence>
<dbReference type="PRINTS" id="PR00385">
    <property type="entry name" value="P450"/>
</dbReference>
<keyword evidence="8" id="KW-0492">Microsome</keyword>
<keyword evidence="16" id="KW-1185">Reference proteome</keyword>
<evidence type="ECO:0000256" key="14">
    <source>
        <dbReference type="SAM" id="Phobius"/>
    </source>
</evidence>
<comment type="subcellular location">
    <subcellularLocation>
        <location evidence="3">Endoplasmic reticulum membrane</location>
        <topology evidence="3">Peripheral membrane protein</topology>
    </subcellularLocation>
    <subcellularLocation>
        <location evidence="2">Microsome membrane</location>
        <topology evidence="2">Peripheral membrane protein</topology>
    </subcellularLocation>
</comment>
<evidence type="ECO:0000313" key="15">
    <source>
        <dbReference type="EnsemblMetazoa" id="XP_050497940.1"/>
    </source>
</evidence>
<dbReference type="CDD" id="cd11056">
    <property type="entry name" value="CYP6-like"/>
    <property type="match status" value="1"/>
</dbReference>
<evidence type="ECO:0000256" key="13">
    <source>
        <dbReference type="RuleBase" id="RU000461"/>
    </source>
</evidence>
<evidence type="ECO:0000256" key="5">
    <source>
        <dbReference type="ARBA" id="ARBA00022617"/>
    </source>
</evidence>
<name>A0ABM5JJ26_DIAVI</name>
<dbReference type="InterPro" id="IPR002401">
    <property type="entry name" value="Cyt_P450_E_grp-I"/>
</dbReference>
<reference evidence="15" key="1">
    <citation type="submission" date="2025-05" db="UniProtKB">
        <authorList>
            <consortium name="EnsemblMetazoa"/>
        </authorList>
    </citation>
    <scope>IDENTIFICATION</scope>
</reference>
<proteinExistence type="inferred from homology"/>
<evidence type="ECO:0000256" key="11">
    <source>
        <dbReference type="ARBA" id="ARBA00023033"/>
    </source>
</evidence>
<dbReference type="InterPro" id="IPR017972">
    <property type="entry name" value="Cyt_P450_CS"/>
</dbReference>
<dbReference type="Pfam" id="PF00067">
    <property type="entry name" value="p450"/>
    <property type="match status" value="1"/>
</dbReference>
<evidence type="ECO:0008006" key="17">
    <source>
        <dbReference type="Google" id="ProtNLM"/>
    </source>
</evidence>
<keyword evidence="12 14" id="KW-0472">Membrane</keyword>
<evidence type="ECO:0000256" key="9">
    <source>
        <dbReference type="ARBA" id="ARBA00023002"/>
    </source>
</evidence>
<dbReference type="PANTHER" id="PTHR24292">
    <property type="entry name" value="CYTOCHROME P450"/>
    <property type="match status" value="1"/>
</dbReference>
<evidence type="ECO:0000256" key="7">
    <source>
        <dbReference type="ARBA" id="ARBA00022824"/>
    </source>
</evidence>
<evidence type="ECO:0000256" key="10">
    <source>
        <dbReference type="ARBA" id="ARBA00023004"/>
    </source>
</evidence>
<dbReference type="SUPFAM" id="SSF48264">
    <property type="entry name" value="Cytochrome P450"/>
    <property type="match status" value="1"/>
</dbReference>
<dbReference type="Gene3D" id="1.10.630.10">
    <property type="entry name" value="Cytochrome P450"/>
    <property type="match status" value="1"/>
</dbReference>
<dbReference type="PANTHER" id="PTHR24292:SF54">
    <property type="entry name" value="CYP9F3-RELATED"/>
    <property type="match status" value="1"/>
</dbReference>
<dbReference type="InterPro" id="IPR036396">
    <property type="entry name" value="Cyt_P450_sf"/>
</dbReference>
<dbReference type="EnsemblMetazoa" id="XM_050641983.1">
    <property type="protein sequence ID" value="XP_050497940.1"/>
    <property type="gene ID" value="LOC114329102"/>
</dbReference>
<evidence type="ECO:0000313" key="16">
    <source>
        <dbReference type="Proteomes" id="UP001652700"/>
    </source>
</evidence>
<protein>
    <recommendedName>
        <fullName evidence="17">Cytochrome P450 9e2-like</fullName>
    </recommendedName>
</protein>
<dbReference type="GeneID" id="114329102"/>
<sequence length="537" mass="62502">MWGREYRKKFNMFWILGAVLLATLTYYFLIKPLYFWKERGVPQKDFFEAFSFSWFGLFYRMTFTENIISLYRGFPGSRYHGFYQFNSPSLLIKDVDLIKQMVIKDFDYFNEHRVFAREDVDPMWAKNLFALTGSKWRNMRSTLSPSFTSSKMKGMFLLMKANAERFVNFYLSQNKDVFPVEMKEVSSRYSNDVIASTAFGFEVDSLAKPNNEFYVNGKSLTAFGSYRALFRFVFNIFLPSVAKLLNIRIIEESVGDFFTKIIEDSIKMREEKGIVRPDMIHLLLEARKGTSKADEQQTTDDTGYAIVEEHLKSEVKTDITNDDIVAQALVFFFAGFDSSSNLMSFLGHELCANPDIQESLRDEVKETMENCNGKLTYEALVNMKYMDMVVSECLRKWPAMPTLDRLCTKPYTIEPVLPEEKPVQLKPGDIVHLSIYSIHHDPELFPDPESFDPERFSEENKANIKPYSYMPFGLGPRNCIGSRFALLETKILFFYILRYFKIVPTEKTDIPIELDKSVFRIIPNKGINVGFERIKSE</sequence>
<evidence type="ECO:0000256" key="3">
    <source>
        <dbReference type="ARBA" id="ARBA00004406"/>
    </source>
</evidence>
<evidence type="ECO:0000256" key="6">
    <source>
        <dbReference type="ARBA" id="ARBA00022723"/>
    </source>
</evidence>
<keyword evidence="11 13" id="KW-0503">Monooxygenase</keyword>
<keyword evidence="5 13" id="KW-0349">Heme</keyword>
<evidence type="ECO:0000256" key="1">
    <source>
        <dbReference type="ARBA" id="ARBA00001971"/>
    </source>
</evidence>
<keyword evidence="6 13" id="KW-0479">Metal-binding</keyword>
<dbReference type="InterPro" id="IPR050476">
    <property type="entry name" value="Insect_CytP450_Detox"/>
</dbReference>
<comment type="similarity">
    <text evidence="4 13">Belongs to the cytochrome P450 family.</text>
</comment>
<evidence type="ECO:0000256" key="2">
    <source>
        <dbReference type="ARBA" id="ARBA00004174"/>
    </source>
</evidence>
<dbReference type="PRINTS" id="PR00463">
    <property type="entry name" value="EP450I"/>
</dbReference>
<keyword evidence="7" id="KW-0256">Endoplasmic reticulum</keyword>
<keyword evidence="14" id="KW-0812">Transmembrane</keyword>
<dbReference type="RefSeq" id="XP_050497940.1">
    <property type="nucleotide sequence ID" value="XM_050641983.1"/>
</dbReference>
<keyword evidence="9 13" id="KW-0560">Oxidoreductase</keyword>
<accession>A0ABM5JJ26</accession>
<dbReference type="InterPro" id="IPR001128">
    <property type="entry name" value="Cyt_P450"/>
</dbReference>
<comment type="cofactor">
    <cofactor evidence="1">
        <name>heme</name>
        <dbReference type="ChEBI" id="CHEBI:30413"/>
    </cofactor>
</comment>
<organism evidence="15 16">
    <name type="scientific">Diabrotica virgifera virgifera</name>
    <name type="common">western corn rootworm</name>
    <dbReference type="NCBI Taxonomy" id="50390"/>
    <lineage>
        <taxon>Eukaryota</taxon>
        <taxon>Metazoa</taxon>
        <taxon>Ecdysozoa</taxon>
        <taxon>Arthropoda</taxon>
        <taxon>Hexapoda</taxon>
        <taxon>Insecta</taxon>
        <taxon>Pterygota</taxon>
        <taxon>Neoptera</taxon>
        <taxon>Endopterygota</taxon>
        <taxon>Coleoptera</taxon>
        <taxon>Polyphaga</taxon>
        <taxon>Cucujiformia</taxon>
        <taxon>Chrysomeloidea</taxon>
        <taxon>Chrysomelidae</taxon>
        <taxon>Galerucinae</taxon>
        <taxon>Diabroticina</taxon>
        <taxon>Diabroticites</taxon>
        <taxon>Diabrotica</taxon>
    </lineage>
</organism>
<evidence type="ECO:0000256" key="8">
    <source>
        <dbReference type="ARBA" id="ARBA00022848"/>
    </source>
</evidence>
<feature type="transmembrane region" description="Helical" evidence="14">
    <location>
        <begin position="12"/>
        <end position="30"/>
    </location>
</feature>
<keyword evidence="10 13" id="KW-0408">Iron</keyword>